<accession>A0A0F9R6M6</accession>
<sequence length="56" mass="6417">MPRIGKEITLTLKVWKETQLGITTYYATVDSEARDCIKKLLKEHSGFNHPSIRVSL</sequence>
<comment type="caution">
    <text evidence="1">The sequence shown here is derived from an EMBL/GenBank/DDBJ whole genome shotgun (WGS) entry which is preliminary data.</text>
</comment>
<gene>
    <name evidence="1" type="ORF">LCGC14_0688250</name>
</gene>
<organism evidence="1">
    <name type="scientific">marine sediment metagenome</name>
    <dbReference type="NCBI Taxonomy" id="412755"/>
    <lineage>
        <taxon>unclassified sequences</taxon>
        <taxon>metagenomes</taxon>
        <taxon>ecological metagenomes</taxon>
    </lineage>
</organism>
<protein>
    <submittedName>
        <fullName evidence="1">Uncharacterized protein</fullName>
    </submittedName>
</protein>
<reference evidence="1" key="1">
    <citation type="journal article" date="2015" name="Nature">
        <title>Complex archaea that bridge the gap between prokaryotes and eukaryotes.</title>
        <authorList>
            <person name="Spang A."/>
            <person name="Saw J.H."/>
            <person name="Jorgensen S.L."/>
            <person name="Zaremba-Niedzwiedzka K."/>
            <person name="Martijn J."/>
            <person name="Lind A.E."/>
            <person name="van Eijk R."/>
            <person name="Schleper C."/>
            <person name="Guy L."/>
            <person name="Ettema T.J."/>
        </authorList>
    </citation>
    <scope>NUCLEOTIDE SEQUENCE</scope>
</reference>
<name>A0A0F9R6M6_9ZZZZ</name>
<dbReference type="EMBL" id="LAZR01001419">
    <property type="protein sequence ID" value="KKN44947.1"/>
    <property type="molecule type" value="Genomic_DNA"/>
</dbReference>
<dbReference type="AlphaFoldDB" id="A0A0F9R6M6"/>
<evidence type="ECO:0000313" key="1">
    <source>
        <dbReference type="EMBL" id="KKN44947.1"/>
    </source>
</evidence>
<proteinExistence type="predicted"/>